<dbReference type="SUPFAM" id="SSF57667">
    <property type="entry name" value="beta-beta-alpha zinc fingers"/>
    <property type="match status" value="3"/>
</dbReference>
<dbReference type="GO" id="GO:0000978">
    <property type="term" value="F:RNA polymerase II cis-regulatory region sequence-specific DNA binding"/>
    <property type="evidence" value="ECO:0007669"/>
    <property type="project" value="TreeGrafter"/>
</dbReference>
<feature type="domain" description="C2H2-type" evidence="6">
    <location>
        <begin position="275"/>
        <end position="304"/>
    </location>
</feature>
<evidence type="ECO:0000259" key="6">
    <source>
        <dbReference type="PROSITE" id="PS50157"/>
    </source>
</evidence>
<evidence type="ECO:0000256" key="1">
    <source>
        <dbReference type="ARBA" id="ARBA00022723"/>
    </source>
</evidence>
<comment type="caution">
    <text evidence="7">The sequence shown here is derived from an EMBL/GenBank/DDBJ whole genome shotgun (WGS) entry which is preliminary data.</text>
</comment>
<reference evidence="7" key="1">
    <citation type="submission" date="2021-06" db="EMBL/GenBank/DDBJ databases">
        <authorList>
            <person name="Kallberg Y."/>
            <person name="Tangrot J."/>
            <person name="Rosling A."/>
        </authorList>
    </citation>
    <scope>NUCLEOTIDE SEQUENCE</scope>
    <source>
        <strain evidence="7">FL966</strain>
    </source>
</reference>
<keyword evidence="2" id="KW-0677">Repeat</keyword>
<dbReference type="FunFam" id="3.30.160.60:FF:000125">
    <property type="entry name" value="Putative zinc finger protein 143"/>
    <property type="match status" value="2"/>
</dbReference>
<feature type="domain" description="C2H2-type" evidence="6">
    <location>
        <begin position="335"/>
        <end position="362"/>
    </location>
</feature>
<sequence length="381" mass="42684">MKQQKETIEACSVLALGRPSSMPQNYSSSEDIQRKYLPYYNPDLSCSPASMIEPFSLSTAGNYCYYPPLFSLGPPTSHTLSPESSSPETCSDLDLDLTDSFSADSPPSYFTDPSFPIKMENLHQSSLNNDHDYNVAMAMAKEMPIGHFSPYSTQESPFVGVLQTSQEKISNISNSTTDSLFEMDAKSLFQRELCLDARDYFSADMASEAARRKSLDDAIFLRKIASTPVKSEVAFQQHNRRKSLPGNELTQRLHIETLGTTTKQQRKSTKSLAPFACPHEHCPKTFTRQYNLKSHLRTHTDERPFVCNYPGCPRAFARQHDLKRHQKLHLGLKPHVCGNCGRAFARLDALNRHLRSDNATQCAQATLANPTAGKLFKSVNI</sequence>
<gene>
    <name evidence="7" type="ORF">CPELLU_LOCUS1284</name>
</gene>
<dbReference type="FunFam" id="3.30.160.60:FF:000446">
    <property type="entry name" value="Zinc finger protein"/>
    <property type="match status" value="1"/>
</dbReference>
<keyword evidence="8" id="KW-1185">Reference proteome</keyword>
<dbReference type="Pfam" id="PF00096">
    <property type="entry name" value="zf-C2H2"/>
    <property type="match status" value="3"/>
</dbReference>
<proteinExistence type="predicted"/>
<dbReference type="SMART" id="SM00355">
    <property type="entry name" value="ZnF_C2H2"/>
    <property type="match status" value="3"/>
</dbReference>
<dbReference type="OrthoDB" id="8117402at2759"/>
<dbReference type="AlphaFoldDB" id="A0A9N8W8B4"/>
<dbReference type="PROSITE" id="PS00028">
    <property type="entry name" value="ZINC_FINGER_C2H2_1"/>
    <property type="match status" value="2"/>
</dbReference>
<dbReference type="GO" id="GO:0008270">
    <property type="term" value="F:zinc ion binding"/>
    <property type="evidence" value="ECO:0007669"/>
    <property type="project" value="UniProtKB-KW"/>
</dbReference>
<keyword evidence="1" id="KW-0479">Metal-binding</keyword>
<dbReference type="InterPro" id="IPR036236">
    <property type="entry name" value="Znf_C2H2_sf"/>
</dbReference>
<keyword evidence="4" id="KW-0862">Zinc</keyword>
<evidence type="ECO:0000256" key="5">
    <source>
        <dbReference type="PROSITE-ProRule" id="PRU00042"/>
    </source>
</evidence>
<dbReference type="PROSITE" id="PS50157">
    <property type="entry name" value="ZINC_FINGER_C2H2_2"/>
    <property type="match status" value="3"/>
</dbReference>
<dbReference type="PANTHER" id="PTHR23235:SF120">
    <property type="entry name" value="KRUPPEL-LIKE FACTOR 15"/>
    <property type="match status" value="1"/>
</dbReference>
<dbReference type="InterPro" id="IPR013087">
    <property type="entry name" value="Znf_C2H2_type"/>
</dbReference>
<protein>
    <submittedName>
        <fullName evidence="7">14243_t:CDS:1</fullName>
    </submittedName>
</protein>
<dbReference type="PANTHER" id="PTHR23235">
    <property type="entry name" value="KRUEPPEL-LIKE TRANSCRIPTION FACTOR"/>
    <property type="match status" value="1"/>
</dbReference>
<dbReference type="GO" id="GO:0000981">
    <property type="term" value="F:DNA-binding transcription factor activity, RNA polymerase II-specific"/>
    <property type="evidence" value="ECO:0007669"/>
    <property type="project" value="TreeGrafter"/>
</dbReference>
<evidence type="ECO:0000256" key="2">
    <source>
        <dbReference type="ARBA" id="ARBA00022737"/>
    </source>
</evidence>
<feature type="domain" description="C2H2-type" evidence="6">
    <location>
        <begin position="305"/>
        <end position="334"/>
    </location>
</feature>
<dbReference type="EMBL" id="CAJVQA010000454">
    <property type="protein sequence ID" value="CAG8475675.1"/>
    <property type="molecule type" value="Genomic_DNA"/>
</dbReference>
<evidence type="ECO:0000256" key="3">
    <source>
        <dbReference type="ARBA" id="ARBA00022771"/>
    </source>
</evidence>
<accession>A0A9N8W8B4</accession>
<evidence type="ECO:0000313" key="8">
    <source>
        <dbReference type="Proteomes" id="UP000789759"/>
    </source>
</evidence>
<evidence type="ECO:0000256" key="4">
    <source>
        <dbReference type="ARBA" id="ARBA00022833"/>
    </source>
</evidence>
<dbReference type="Gene3D" id="3.30.160.60">
    <property type="entry name" value="Classic Zinc Finger"/>
    <property type="match status" value="3"/>
</dbReference>
<name>A0A9N8W8B4_9GLOM</name>
<organism evidence="7 8">
    <name type="scientific">Cetraspora pellucida</name>
    <dbReference type="NCBI Taxonomy" id="1433469"/>
    <lineage>
        <taxon>Eukaryota</taxon>
        <taxon>Fungi</taxon>
        <taxon>Fungi incertae sedis</taxon>
        <taxon>Mucoromycota</taxon>
        <taxon>Glomeromycotina</taxon>
        <taxon>Glomeromycetes</taxon>
        <taxon>Diversisporales</taxon>
        <taxon>Gigasporaceae</taxon>
        <taxon>Cetraspora</taxon>
    </lineage>
</organism>
<keyword evidence="3 5" id="KW-0863">Zinc-finger</keyword>
<evidence type="ECO:0000313" key="7">
    <source>
        <dbReference type="EMBL" id="CAG8475675.1"/>
    </source>
</evidence>
<dbReference type="Proteomes" id="UP000789759">
    <property type="component" value="Unassembled WGS sequence"/>
</dbReference>